<evidence type="ECO:0000313" key="3">
    <source>
        <dbReference type="Proteomes" id="UP000678679"/>
    </source>
</evidence>
<evidence type="ECO:0008006" key="4">
    <source>
        <dbReference type="Google" id="ProtNLM"/>
    </source>
</evidence>
<dbReference type="Proteomes" id="UP000678679">
    <property type="component" value="Chromosome 1"/>
</dbReference>
<proteinExistence type="predicted"/>
<name>A0AAX1N6K3_9BACT</name>
<keyword evidence="1" id="KW-0732">Signal</keyword>
<keyword evidence="3" id="KW-1185">Reference proteome</keyword>
<dbReference type="KEGG" id="fya:KMW28_19960"/>
<protein>
    <recommendedName>
        <fullName evidence="4">Lipoprotein</fullName>
    </recommendedName>
</protein>
<gene>
    <name evidence="2" type="ORF">KMW28_19960</name>
</gene>
<sequence>MKLINIKSFFAVFALAFAVMSCDSEPENMMSSAQEGGDWLKLDYSDGKVLGSPQADGSVVFTDVELNFEARAHRSNGTVTKYTVKKELTRGGSQLGVSTLGETASLDNPFKVEYTSITEFIEGMDGVNESDLQIGDVFNFFVEMTLTDGRVVTASANQSQFDGTFALTVQCGSALAGTYTRTRDNLEIIIEEVAPGEYIHTAVGNWGYGNSFFTGPMGGARMVFNDVCGDLQVPDQQLNLGQYSNEVSLTSESSVDPNTGVITLNYTIGFSAGPVEYVDELVPIN</sequence>
<accession>A0AAX1N6K3</accession>
<evidence type="ECO:0000313" key="2">
    <source>
        <dbReference type="EMBL" id="QWG01880.1"/>
    </source>
</evidence>
<dbReference type="PROSITE" id="PS51257">
    <property type="entry name" value="PROKAR_LIPOPROTEIN"/>
    <property type="match status" value="1"/>
</dbReference>
<evidence type="ECO:0000256" key="1">
    <source>
        <dbReference type="SAM" id="SignalP"/>
    </source>
</evidence>
<feature type="signal peptide" evidence="1">
    <location>
        <begin position="1"/>
        <end position="18"/>
    </location>
</feature>
<dbReference type="EMBL" id="CP076132">
    <property type="protein sequence ID" value="QWG01880.1"/>
    <property type="molecule type" value="Genomic_DNA"/>
</dbReference>
<dbReference type="RefSeq" id="WP_066211548.1">
    <property type="nucleotide sequence ID" value="NZ_CP076132.1"/>
</dbReference>
<reference evidence="2 3" key="1">
    <citation type="submission" date="2021-05" db="EMBL/GenBank/DDBJ databases">
        <title>Comparative genomic studies on the polysaccharide-degrading batcterial strains of the Flammeovirga genus.</title>
        <authorList>
            <person name="Zewei F."/>
            <person name="Zheng Z."/>
            <person name="Yu L."/>
            <person name="Ruyue G."/>
            <person name="Yanhong M."/>
            <person name="Yuanyuan C."/>
            <person name="Jingyan G."/>
            <person name="Wenjun H."/>
        </authorList>
    </citation>
    <scope>NUCLEOTIDE SEQUENCE [LARGE SCALE GENOMIC DNA]</scope>
    <source>
        <strain evidence="2 3">NBRC:100898</strain>
    </source>
</reference>
<feature type="chain" id="PRO_5043993315" description="Lipoprotein" evidence="1">
    <location>
        <begin position="19"/>
        <end position="285"/>
    </location>
</feature>
<dbReference type="AlphaFoldDB" id="A0AAX1N6K3"/>
<organism evidence="2 3">
    <name type="scientific">Flammeovirga yaeyamensis</name>
    <dbReference type="NCBI Taxonomy" id="367791"/>
    <lineage>
        <taxon>Bacteria</taxon>
        <taxon>Pseudomonadati</taxon>
        <taxon>Bacteroidota</taxon>
        <taxon>Cytophagia</taxon>
        <taxon>Cytophagales</taxon>
        <taxon>Flammeovirgaceae</taxon>
        <taxon>Flammeovirga</taxon>
    </lineage>
</organism>